<feature type="non-terminal residue" evidence="2">
    <location>
        <position position="472"/>
    </location>
</feature>
<keyword evidence="2" id="KW-0812">Transmembrane</keyword>
<evidence type="ECO:0000259" key="1">
    <source>
        <dbReference type="Pfam" id="PF15082"/>
    </source>
</evidence>
<dbReference type="Proteomes" id="UP000276133">
    <property type="component" value="Unassembled WGS sequence"/>
</dbReference>
<dbReference type="PANTHER" id="PTHR33331">
    <property type="entry name" value="COILED-COIL DOMAIN-CONTAINING PROTEIN 162"/>
    <property type="match status" value="1"/>
</dbReference>
<dbReference type="AlphaFoldDB" id="A0A3M7QH33"/>
<dbReference type="Pfam" id="PF15082">
    <property type="entry name" value="DUF4549"/>
    <property type="match status" value="1"/>
</dbReference>
<keyword evidence="2" id="KW-0472">Membrane</keyword>
<reference evidence="2 3" key="1">
    <citation type="journal article" date="2018" name="Sci. Rep.">
        <title>Genomic signatures of local adaptation to the degree of environmental predictability in rotifers.</title>
        <authorList>
            <person name="Franch-Gras L."/>
            <person name="Hahn C."/>
            <person name="Garcia-Roger E.M."/>
            <person name="Carmona M.J."/>
            <person name="Serra M."/>
            <person name="Gomez A."/>
        </authorList>
    </citation>
    <scope>NUCLEOTIDE SEQUENCE [LARGE SCALE GENOMIC DNA]</scope>
    <source>
        <strain evidence="2">HYR1</strain>
    </source>
</reference>
<name>A0A3M7QH33_BRAPC</name>
<organism evidence="2 3">
    <name type="scientific">Brachionus plicatilis</name>
    <name type="common">Marine rotifer</name>
    <name type="synonym">Brachionus muelleri</name>
    <dbReference type="NCBI Taxonomy" id="10195"/>
    <lineage>
        <taxon>Eukaryota</taxon>
        <taxon>Metazoa</taxon>
        <taxon>Spiralia</taxon>
        <taxon>Gnathifera</taxon>
        <taxon>Rotifera</taxon>
        <taxon>Eurotatoria</taxon>
        <taxon>Monogononta</taxon>
        <taxon>Pseudotrocha</taxon>
        <taxon>Ploima</taxon>
        <taxon>Brachionidae</taxon>
        <taxon>Brachionus</taxon>
    </lineage>
</organism>
<evidence type="ECO:0000313" key="3">
    <source>
        <dbReference type="Proteomes" id="UP000276133"/>
    </source>
</evidence>
<dbReference type="InterPro" id="IPR029376">
    <property type="entry name" value="DUF4549"/>
</dbReference>
<feature type="domain" description="DUF4549" evidence="1">
    <location>
        <begin position="2"/>
        <end position="55"/>
    </location>
</feature>
<protein>
    <submittedName>
        <fullName evidence="2">Transmembrane protein-like</fullName>
    </submittedName>
</protein>
<comment type="caution">
    <text evidence="2">The sequence shown here is derived from an EMBL/GenBank/DDBJ whole genome shotgun (WGS) entry which is preliminary data.</text>
</comment>
<dbReference type="PANTHER" id="PTHR33331:SF13">
    <property type="entry name" value="COILED-COIL DOMAIN CONTAINING 162"/>
    <property type="match status" value="1"/>
</dbReference>
<accession>A0A3M7QH33</accession>
<sequence>MFKNEYTAESLPLILHQFYLDRISWSVQAKHAHLLRWKRFTEHTSITEDLYANFKNRIGHILSDYNDCLQRAQRLGQARELLLTSNSSAQAMSAVETEDIVIYLRWLMAHFYSQKAFQQAIKVLQWLPYEIYLDLNSSSPALDRAVHTDLLTSRHKMSGVHNTVESFRQSESARNANLSSISSFLASRFKMLDNVYLASSNAHVPRDEVLNTISFMFNQDEMPVHDNSLDYLKPRLRFLVNFYKIDYLGSENWGADSSIHALKKESNWLEFIQLVPQKDPTYEKDIAKLAQKHFIDQYLISHNSFLEIGNDERVQEALRENSTLVKNQPSLDSISITKGMSQFNSNTIWKKIFHNQNFDATKESPSENYDLASSAVQAPRPISFRSKSNRKQDEFSFTENLQKLGLDDSKTNNQNLSNVQGSYLSFLLLRHLRIRDLKRQALGFLNFFRSVQKTLAIYDGGLSLESSNYKRT</sequence>
<gene>
    <name evidence="2" type="ORF">BpHYR1_002162</name>
</gene>
<dbReference type="OrthoDB" id="76966at2759"/>
<keyword evidence="3" id="KW-1185">Reference proteome</keyword>
<dbReference type="EMBL" id="REGN01006162">
    <property type="protein sequence ID" value="RNA10543.1"/>
    <property type="molecule type" value="Genomic_DNA"/>
</dbReference>
<dbReference type="STRING" id="10195.A0A3M7QH33"/>
<dbReference type="InterPro" id="IPR040401">
    <property type="entry name" value="CCDC162"/>
</dbReference>
<evidence type="ECO:0000313" key="2">
    <source>
        <dbReference type="EMBL" id="RNA10543.1"/>
    </source>
</evidence>
<proteinExistence type="predicted"/>